<dbReference type="Pfam" id="PF00004">
    <property type="entry name" value="AAA"/>
    <property type="match status" value="1"/>
</dbReference>
<dbReference type="InterPro" id="IPR012340">
    <property type="entry name" value="NA-bd_OB-fold"/>
</dbReference>
<dbReference type="PANTHER" id="PTHR23073">
    <property type="entry name" value="26S PROTEASOME REGULATORY SUBUNIT"/>
    <property type="match status" value="1"/>
</dbReference>
<keyword evidence="9" id="KW-1185">Reference proteome</keyword>
<comment type="subcellular location">
    <subcellularLocation>
        <location evidence="1">Cytoplasm</location>
    </subcellularLocation>
</comment>
<dbReference type="Gene3D" id="1.10.8.60">
    <property type="match status" value="1"/>
</dbReference>
<keyword evidence="3" id="KW-0963">Cytoplasm</keyword>
<dbReference type="GO" id="GO:0005737">
    <property type="term" value="C:cytoplasm"/>
    <property type="evidence" value="ECO:0007669"/>
    <property type="project" value="UniProtKB-SubCell"/>
</dbReference>
<evidence type="ECO:0000313" key="8">
    <source>
        <dbReference type="EMBL" id="KAH9365287.1"/>
    </source>
</evidence>
<dbReference type="FunFam" id="3.40.50.300:FF:000033">
    <property type="entry name" value="26S protease regulatory subunit 6B"/>
    <property type="match status" value="1"/>
</dbReference>
<dbReference type="InterPro" id="IPR032501">
    <property type="entry name" value="Prot_ATP_ID_OB_2nd"/>
</dbReference>
<keyword evidence="5" id="KW-0067">ATP-binding</keyword>
<dbReference type="EMBL" id="JABSTR010000003">
    <property type="protein sequence ID" value="KAH9365287.1"/>
    <property type="molecule type" value="Genomic_DNA"/>
</dbReference>
<dbReference type="InterPro" id="IPR050221">
    <property type="entry name" value="26S_Proteasome_ATPase"/>
</dbReference>
<dbReference type="AlphaFoldDB" id="A0A9J6FR18"/>
<dbReference type="Pfam" id="PF17862">
    <property type="entry name" value="AAA_lid_3"/>
    <property type="match status" value="1"/>
</dbReference>
<protein>
    <recommendedName>
        <fullName evidence="7">AAA+ ATPase domain-containing protein</fullName>
    </recommendedName>
</protein>
<evidence type="ECO:0000256" key="5">
    <source>
        <dbReference type="ARBA" id="ARBA00022840"/>
    </source>
</evidence>
<dbReference type="InterPro" id="IPR003593">
    <property type="entry name" value="AAA+_ATPase"/>
</dbReference>
<evidence type="ECO:0000256" key="3">
    <source>
        <dbReference type="ARBA" id="ARBA00022490"/>
    </source>
</evidence>
<dbReference type="GO" id="GO:0005524">
    <property type="term" value="F:ATP binding"/>
    <property type="evidence" value="ECO:0007669"/>
    <property type="project" value="UniProtKB-KW"/>
</dbReference>
<dbReference type="SMART" id="SM00382">
    <property type="entry name" value="AAA"/>
    <property type="match status" value="1"/>
</dbReference>
<evidence type="ECO:0000259" key="7">
    <source>
        <dbReference type="SMART" id="SM00382"/>
    </source>
</evidence>
<dbReference type="GO" id="GO:0016887">
    <property type="term" value="F:ATP hydrolysis activity"/>
    <property type="evidence" value="ECO:0007669"/>
    <property type="project" value="InterPro"/>
</dbReference>
<keyword evidence="6" id="KW-0647">Proteasome</keyword>
<comment type="caution">
    <text evidence="8">The sequence shown here is derived from an EMBL/GenBank/DDBJ whole genome shotgun (WGS) entry which is preliminary data.</text>
</comment>
<evidence type="ECO:0000256" key="1">
    <source>
        <dbReference type="ARBA" id="ARBA00004496"/>
    </source>
</evidence>
<dbReference type="Gene3D" id="3.40.50.300">
    <property type="entry name" value="P-loop containing nucleotide triphosphate hydrolases"/>
    <property type="match status" value="1"/>
</dbReference>
<dbReference type="Proteomes" id="UP000821853">
    <property type="component" value="Unassembled WGS sequence"/>
</dbReference>
<evidence type="ECO:0000313" key="9">
    <source>
        <dbReference type="Proteomes" id="UP000821853"/>
    </source>
</evidence>
<reference evidence="8 9" key="1">
    <citation type="journal article" date="2020" name="Cell">
        <title>Large-Scale Comparative Analyses of Tick Genomes Elucidate Their Genetic Diversity and Vector Capacities.</title>
        <authorList>
            <consortium name="Tick Genome and Microbiome Consortium (TIGMIC)"/>
            <person name="Jia N."/>
            <person name="Wang J."/>
            <person name="Shi W."/>
            <person name="Du L."/>
            <person name="Sun Y."/>
            <person name="Zhan W."/>
            <person name="Jiang J.F."/>
            <person name="Wang Q."/>
            <person name="Zhang B."/>
            <person name="Ji P."/>
            <person name="Bell-Sakyi L."/>
            <person name="Cui X.M."/>
            <person name="Yuan T.T."/>
            <person name="Jiang B.G."/>
            <person name="Yang W.F."/>
            <person name="Lam T.T."/>
            <person name="Chang Q.C."/>
            <person name="Ding S.J."/>
            <person name="Wang X.J."/>
            <person name="Zhu J.G."/>
            <person name="Ruan X.D."/>
            <person name="Zhao L."/>
            <person name="Wei J.T."/>
            <person name="Ye R.Z."/>
            <person name="Que T.C."/>
            <person name="Du C.H."/>
            <person name="Zhou Y.H."/>
            <person name="Cheng J.X."/>
            <person name="Dai P.F."/>
            <person name="Guo W.B."/>
            <person name="Han X.H."/>
            <person name="Huang E.J."/>
            <person name="Li L.F."/>
            <person name="Wei W."/>
            <person name="Gao Y.C."/>
            <person name="Liu J.Z."/>
            <person name="Shao H.Z."/>
            <person name="Wang X."/>
            <person name="Wang C.C."/>
            <person name="Yang T.C."/>
            <person name="Huo Q.B."/>
            <person name="Li W."/>
            <person name="Chen H.Y."/>
            <person name="Chen S.E."/>
            <person name="Zhou L.G."/>
            <person name="Ni X.B."/>
            <person name="Tian J.H."/>
            <person name="Sheng Y."/>
            <person name="Liu T."/>
            <person name="Pan Y.S."/>
            <person name="Xia L.Y."/>
            <person name="Li J."/>
            <person name="Zhao F."/>
            <person name="Cao W.C."/>
        </authorList>
    </citation>
    <scope>NUCLEOTIDE SEQUENCE [LARGE SCALE GENOMIC DNA]</scope>
    <source>
        <strain evidence="8">HaeL-2018</strain>
    </source>
</reference>
<evidence type="ECO:0000256" key="6">
    <source>
        <dbReference type="ARBA" id="ARBA00022942"/>
    </source>
</evidence>
<dbReference type="InterPro" id="IPR003959">
    <property type="entry name" value="ATPase_AAA_core"/>
</dbReference>
<accession>A0A9J6FR18</accession>
<name>A0A9J6FR18_HAELO</name>
<dbReference type="FunFam" id="1.10.8.60:FF:000009">
    <property type="entry name" value="26S protease regulatory subunit 6A"/>
    <property type="match status" value="1"/>
</dbReference>
<organism evidence="8 9">
    <name type="scientific">Haemaphysalis longicornis</name>
    <name type="common">Bush tick</name>
    <dbReference type="NCBI Taxonomy" id="44386"/>
    <lineage>
        <taxon>Eukaryota</taxon>
        <taxon>Metazoa</taxon>
        <taxon>Ecdysozoa</taxon>
        <taxon>Arthropoda</taxon>
        <taxon>Chelicerata</taxon>
        <taxon>Arachnida</taxon>
        <taxon>Acari</taxon>
        <taxon>Parasitiformes</taxon>
        <taxon>Ixodida</taxon>
        <taxon>Ixodoidea</taxon>
        <taxon>Ixodidae</taxon>
        <taxon>Haemaphysalinae</taxon>
        <taxon>Haemaphysalis</taxon>
    </lineage>
</organism>
<keyword evidence="4" id="KW-0547">Nucleotide-binding</keyword>
<dbReference type="Pfam" id="PF16450">
    <property type="entry name" value="Prot_ATP_ID_OB_C"/>
    <property type="match status" value="1"/>
</dbReference>
<evidence type="ECO:0000256" key="2">
    <source>
        <dbReference type="ARBA" id="ARBA00006914"/>
    </source>
</evidence>
<evidence type="ECO:0000256" key="4">
    <source>
        <dbReference type="ARBA" id="ARBA00022741"/>
    </source>
</evidence>
<dbReference type="InterPro" id="IPR027417">
    <property type="entry name" value="P-loop_NTPase"/>
</dbReference>
<gene>
    <name evidence="8" type="ORF">HPB48_018311</name>
</gene>
<dbReference type="OrthoDB" id="9443236at2759"/>
<comment type="similarity">
    <text evidence="2">Belongs to the AAA ATPase family.</text>
</comment>
<dbReference type="SUPFAM" id="SSF52540">
    <property type="entry name" value="P-loop containing nucleoside triphosphate hydrolases"/>
    <property type="match status" value="1"/>
</dbReference>
<feature type="domain" description="AAA+ ATPase" evidence="7">
    <location>
        <begin position="212"/>
        <end position="351"/>
    </location>
</feature>
<dbReference type="InterPro" id="IPR041569">
    <property type="entry name" value="AAA_lid_3"/>
</dbReference>
<dbReference type="GO" id="GO:0000502">
    <property type="term" value="C:proteasome complex"/>
    <property type="evidence" value="ECO:0007669"/>
    <property type="project" value="UniProtKB-KW"/>
</dbReference>
<proteinExistence type="inferred from homology"/>
<dbReference type="VEuPathDB" id="VectorBase:HLOH_049663"/>
<dbReference type="Gene3D" id="2.40.50.140">
    <property type="entry name" value="Nucleic acid-binding proteins"/>
    <property type="match status" value="1"/>
</dbReference>
<sequence>MARKMAGIPALEDASLRKADQAVGDGVSEMTMEEIIRRANILDGEIARISCEITDVANEVQLQGQKIKELRDSIAGSTKPPYLVARVVELLDVDPDEHCEGGGGSTEPGTKGKWVIINASMHDTYFRPLVGFVDAEKLRVGDLVVVKRGSYIILETLPKVCDWRVKAMEVDERPTELFTDIGGLDKQIQELVEAVVLPLTHNDKITNLGKNPPKGVILYGPPGTGKTLLARACAAETKSAFIKLAGAQLVEISFGDGGKMVREAFALAKEKAPAIIFVDELDSIGSKRFCSDRDGDREFRNIILELLSQLDEMSPSDDVKVIAATSRVDILHPALLRYGRLGRKIELPLPDEDARARIIQVHSRKMNFDEDVNFEELARCTHDFNGAQCKAVCVEAGMIALERDSESITREDYMVAIKQVQSRKKVNLDYYT</sequence>